<evidence type="ECO:0000256" key="1">
    <source>
        <dbReference type="SAM" id="Phobius"/>
    </source>
</evidence>
<reference evidence="2" key="2">
    <citation type="submission" date="2020-09" db="EMBL/GenBank/DDBJ databases">
        <authorList>
            <person name="Sun Q."/>
            <person name="Sedlacek I."/>
        </authorList>
    </citation>
    <scope>NUCLEOTIDE SEQUENCE</scope>
    <source>
        <strain evidence="2">CCM 7905</strain>
    </source>
</reference>
<gene>
    <name evidence="2" type="ORF">GCM10007304_32190</name>
</gene>
<reference evidence="2" key="1">
    <citation type="journal article" date="2014" name="Int. J. Syst. Evol. Microbiol.">
        <title>Complete genome sequence of Corynebacterium casei LMG S-19264T (=DSM 44701T), isolated from a smear-ripened cheese.</title>
        <authorList>
            <consortium name="US DOE Joint Genome Institute (JGI-PGF)"/>
            <person name="Walter F."/>
            <person name="Albersmeier A."/>
            <person name="Kalinowski J."/>
            <person name="Ruckert C."/>
        </authorList>
    </citation>
    <scope>NUCLEOTIDE SEQUENCE</scope>
    <source>
        <strain evidence="2">CCM 7905</strain>
    </source>
</reference>
<dbReference type="Proteomes" id="UP000654257">
    <property type="component" value="Unassembled WGS sequence"/>
</dbReference>
<dbReference type="AlphaFoldDB" id="A0A917G033"/>
<protein>
    <submittedName>
        <fullName evidence="2">Uncharacterized protein</fullName>
    </submittedName>
</protein>
<sequence>MTHRGSDNGGLVSALPDVDDNDAQAMAAMSCCPTGALVVLGQVVFDAVSRWWSSRRSRLCREREIVMLHDMWSR</sequence>
<name>A0A917G033_9NOCA</name>
<keyword evidence="3" id="KW-1185">Reference proteome</keyword>
<comment type="caution">
    <text evidence="2">The sequence shown here is derived from an EMBL/GenBank/DDBJ whole genome shotgun (WGS) entry which is preliminary data.</text>
</comment>
<keyword evidence="1" id="KW-0472">Membrane</keyword>
<keyword evidence="1" id="KW-0812">Transmembrane</keyword>
<feature type="transmembrane region" description="Helical" evidence="1">
    <location>
        <begin position="25"/>
        <end position="48"/>
    </location>
</feature>
<evidence type="ECO:0000313" key="3">
    <source>
        <dbReference type="Proteomes" id="UP000654257"/>
    </source>
</evidence>
<dbReference type="EMBL" id="BMCU01000003">
    <property type="protein sequence ID" value="GGG15665.1"/>
    <property type="molecule type" value="Genomic_DNA"/>
</dbReference>
<keyword evidence="1" id="KW-1133">Transmembrane helix</keyword>
<organism evidence="2 3">
    <name type="scientific">Rhodococcoides trifolii</name>
    <dbReference type="NCBI Taxonomy" id="908250"/>
    <lineage>
        <taxon>Bacteria</taxon>
        <taxon>Bacillati</taxon>
        <taxon>Actinomycetota</taxon>
        <taxon>Actinomycetes</taxon>
        <taxon>Mycobacteriales</taxon>
        <taxon>Nocardiaceae</taxon>
        <taxon>Rhodococcoides</taxon>
    </lineage>
</organism>
<accession>A0A917G033</accession>
<evidence type="ECO:0000313" key="2">
    <source>
        <dbReference type="EMBL" id="GGG15665.1"/>
    </source>
</evidence>
<proteinExistence type="predicted"/>